<protein>
    <recommendedName>
        <fullName evidence="3">HK97 gp10 family phage protein</fullName>
    </recommendedName>
</protein>
<dbReference type="EMBL" id="AKWR02000001">
    <property type="protein sequence ID" value="EMJ38900.1"/>
    <property type="molecule type" value="Genomic_DNA"/>
</dbReference>
<dbReference type="AlphaFoldDB" id="A0A0F6ILH5"/>
<proteinExistence type="predicted"/>
<evidence type="ECO:0000313" key="1">
    <source>
        <dbReference type="EMBL" id="EMJ38900.1"/>
    </source>
</evidence>
<evidence type="ECO:0000313" key="2">
    <source>
        <dbReference type="Proteomes" id="UP000012164"/>
    </source>
</evidence>
<comment type="caution">
    <text evidence="1">The sequence shown here is derived from an EMBL/GenBank/DDBJ whole genome shotgun (WGS) entry which is preliminary data.</text>
</comment>
<sequence>MLIEEGDYSASYEIVKEGDSTRIVGTNSIQARVLERGFEAKGISARPHVGPALEDSKELILQNFRDVLKEIFKK</sequence>
<dbReference type="Proteomes" id="UP000012164">
    <property type="component" value="Unassembled WGS sequence"/>
</dbReference>
<accession>A0A0F6ILH5</accession>
<reference evidence="1 2" key="1">
    <citation type="submission" date="2013-01" db="EMBL/GenBank/DDBJ databases">
        <authorList>
            <person name="Harkins D.M."/>
            <person name="Durkin A.S."/>
            <person name="Brinkac L.M."/>
            <person name="Haft D.H."/>
            <person name="Selengut J.D."/>
            <person name="Sanka R."/>
            <person name="DePew J."/>
            <person name="Purushe J."/>
            <person name="Peacock S.J."/>
            <person name="Thaipadungpanit J."/>
            <person name="Wuthiekanun V.W."/>
            <person name="Day N.P."/>
            <person name="Vinetz J.M."/>
            <person name="Sutton G.G."/>
            <person name="Nierman W.C."/>
            <person name="Fouts D.E."/>
        </authorList>
    </citation>
    <scope>NUCLEOTIDE SEQUENCE [LARGE SCALE GENOMIC DNA]</scope>
    <source>
        <strain evidence="1 2">FPW1039</strain>
    </source>
</reference>
<evidence type="ECO:0008006" key="3">
    <source>
        <dbReference type="Google" id="ProtNLM"/>
    </source>
</evidence>
<organism evidence="1 2">
    <name type="scientific">Leptospira interrogans str. FPW1039</name>
    <dbReference type="NCBI Taxonomy" id="1193040"/>
    <lineage>
        <taxon>Bacteria</taxon>
        <taxon>Pseudomonadati</taxon>
        <taxon>Spirochaetota</taxon>
        <taxon>Spirochaetia</taxon>
        <taxon>Leptospirales</taxon>
        <taxon>Leptospiraceae</taxon>
        <taxon>Leptospira</taxon>
    </lineage>
</organism>
<gene>
    <name evidence="1" type="ORF">LEP1GSC079_1131</name>
</gene>
<name>A0A0F6ILH5_LEPIR</name>